<dbReference type="PANTHER" id="PTHR33569">
    <property type="entry name" value="UREASE"/>
    <property type="match status" value="1"/>
</dbReference>
<evidence type="ECO:0000256" key="2">
    <source>
        <dbReference type="ARBA" id="ARBA00012934"/>
    </source>
</evidence>
<evidence type="ECO:0000256" key="3">
    <source>
        <dbReference type="ARBA" id="ARBA00022801"/>
    </source>
</evidence>
<dbReference type="CDD" id="cd00407">
    <property type="entry name" value="Urease_beta"/>
    <property type="match status" value="1"/>
</dbReference>
<evidence type="ECO:0000256" key="4">
    <source>
        <dbReference type="ARBA" id="ARBA00047778"/>
    </source>
</evidence>
<dbReference type="EMBL" id="FOGO01000013">
    <property type="protein sequence ID" value="SES24265.1"/>
    <property type="molecule type" value="Genomic_DNA"/>
</dbReference>
<dbReference type="InterPro" id="IPR002019">
    <property type="entry name" value="Urease_beta-like"/>
</dbReference>
<dbReference type="GO" id="GO:0016151">
    <property type="term" value="F:nickel cation binding"/>
    <property type="evidence" value="ECO:0007669"/>
    <property type="project" value="InterPro"/>
</dbReference>
<dbReference type="NCBIfam" id="TIGR00193">
    <property type="entry name" value="urease_gam"/>
    <property type="match status" value="1"/>
</dbReference>
<protein>
    <recommendedName>
        <fullName evidence="2">urease</fullName>
        <ecNumber evidence="2">3.5.1.5</ecNumber>
    </recommendedName>
</protein>
<dbReference type="GO" id="GO:0035550">
    <property type="term" value="C:urease complex"/>
    <property type="evidence" value="ECO:0007669"/>
    <property type="project" value="InterPro"/>
</dbReference>
<dbReference type="Pfam" id="PF00699">
    <property type="entry name" value="Urease_beta"/>
    <property type="match status" value="1"/>
</dbReference>
<dbReference type="PANTHER" id="PTHR33569:SF1">
    <property type="entry name" value="UREASE"/>
    <property type="match status" value="1"/>
</dbReference>
<keyword evidence="7" id="KW-1185">Reference proteome</keyword>
<reference evidence="7" key="1">
    <citation type="submission" date="2016-10" db="EMBL/GenBank/DDBJ databases">
        <authorList>
            <person name="Varghese N."/>
            <person name="Submissions S."/>
        </authorList>
    </citation>
    <scope>NUCLEOTIDE SEQUENCE [LARGE SCALE GENOMIC DNA]</scope>
    <source>
        <strain evidence="7">CGMCC 4.6825</strain>
    </source>
</reference>
<gene>
    <name evidence="6" type="ORF">SAMN05421870_11342</name>
</gene>
<accession>A0A1H9VRH4</accession>
<dbReference type="SUPFAM" id="SSF51278">
    <property type="entry name" value="Urease, beta-subunit"/>
    <property type="match status" value="1"/>
</dbReference>
<dbReference type="InterPro" id="IPR036463">
    <property type="entry name" value="Urease_gamma_sf"/>
</dbReference>
<dbReference type="InterPro" id="IPR050069">
    <property type="entry name" value="Urease_subunit"/>
</dbReference>
<organism evidence="6 7">
    <name type="scientific">Streptomyces qinglanensis</name>
    <dbReference type="NCBI Taxonomy" id="943816"/>
    <lineage>
        <taxon>Bacteria</taxon>
        <taxon>Bacillati</taxon>
        <taxon>Actinomycetota</taxon>
        <taxon>Actinomycetes</taxon>
        <taxon>Kitasatosporales</taxon>
        <taxon>Streptomycetaceae</taxon>
        <taxon>Streptomyces</taxon>
    </lineage>
</organism>
<dbReference type="Gene3D" id="3.30.280.10">
    <property type="entry name" value="Urease, gamma-like subunit"/>
    <property type="match status" value="1"/>
</dbReference>
<proteinExistence type="predicted"/>
<dbReference type="AlphaFoldDB" id="A0A1H9VRH4"/>
<feature type="region of interest" description="Disordered" evidence="5">
    <location>
        <begin position="98"/>
        <end position="148"/>
    </location>
</feature>
<dbReference type="Gene3D" id="2.10.150.10">
    <property type="entry name" value="Urease, beta subunit"/>
    <property type="match status" value="1"/>
</dbReference>
<dbReference type="Proteomes" id="UP000182841">
    <property type="component" value="Unassembled WGS sequence"/>
</dbReference>
<evidence type="ECO:0000256" key="1">
    <source>
        <dbReference type="ARBA" id="ARBA00004897"/>
    </source>
</evidence>
<dbReference type="InterPro" id="IPR036461">
    <property type="entry name" value="Urease_betasu_sf"/>
</dbReference>
<comment type="pathway">
    <text evidence="1">Nitrogen metabolism; urea degradation; CO(2) and NH(3) from urea (urease route): step 1/1.</text>
</comment>
<sequence length="268" mass="27136">MRLGPTERDRLLIFGTAELARARRARGLRLNVPEATALIADTVCEAARDGLRLAEAVAAGRAALDPEDVLPGVADVLTEIQVEAVFEDGSRLAVLPHPLRSPGTTGAAGAAGPGGTGGYGAGDPDGADAHAGPGAVLPAGPDEGTDAAYAPRPAALSLTVRNTAAVPVSVTSHFHFFEANPRLEFDRAAAYGMRLAVPAGSSVRFDPGGTRTVELVPLGGDRIAIGFAGLVDGPLDAPGARAEALRRAAACGYLGAAEPAARREEGEA</sequence>
<dbReference type="Pfam" id="PF00547">
    <property type="entry name" value="Urease_gamma"/>
    <property type="match status" value="1"/>
</dbReference>
<dbReference type="SUPFAM" id="SSF54111">
    <property type="entry name" value="Urease, gamma-subunit"/>
    <property type="match status" value="1"/>
</dbReference>
<name>A0A1H9VRH4_9ACTN</name>
<dbReference type="EC" id="3.5.1.5" evidence="2"/>
<dbReference type="InterPro" id="IPR002026">
    <property type="entry name" value="Urease_gamma/gamma-beta_su"/>
</dbReference>
<dbReference type="GO" id="GO:0043419">
    <property type="term" value="P:urea catabolic process"/>
    <property type="evidence" value="ECO:0007669"/>
    <property type="project" value="UniProtKB-UniPathway"/>
</dbReference>
<evidence type="ECO:0000256" key="5">
    <source>
        <dbReference type="SAM" id="MobiDB-lite"/>
    </source>
</evidence>
<evidence type="ECO:0000313" key="7">
    <source>
        <dbReference type="Proteomes" id="UP000182841"/>
    </source>
</evidence>
<dbReference type="OrthoDB" id="9797217at2"/>
<dbReference type="GO" id="GO:0009039">
    <property type="term" value="F:urease activity"/>
    <property type="evidence" value="ECO:0007669"/>
    <property type="project" value="UniProtKB-EC"/>
</dbReference>
<dbReference type="UniPathway" id="UPA00258">
    <property type="reaction ID" value="UER00370"/>
</dbReference>
<feature type="compositionally biased region" description="Gly residues" evidence="5">
    <location>
        <begin position="109"/>
        <end position="123"/>
    </location>
</feature>
<dbReference type="NCBIfam" id="NF009671">
    <property type="entry name" value="PRK13192.1"/>
    <property type="match status" value="1"/>
</dbReference>
<dbReference type="NCBIfam" id="TIGR00192">
    <property type="entry name" value="urease_beta"/>
    <property type="match status" value="1"/>
</dbReference>
<dbReference type="STRING" id="943816.AN217_22900"/>
<evidence type="ECO:0000313" key="6">
    <source>
        <dbReference type="EMBL" id="SES24265.1"/>
    </source>
</evidence>
<comment type="catalytic activity">
    <reaction evidence="4">
        <text>urea + 2 H2O + H(+) = hydrogencarbonate + 2 NH4(+)</text>
        <dbReference type="Rhea" id="RHEA:20557"/>
        <dbReference type="ChEBI" id="CHEBI:15377"/>
        <dbReference type="ChEBI" id="CHEBI:15378"/>
        <dbReference type="ChEBI" id="CHEBI:16199"/>
        <dbReference type="ChEBI" id="CHEBI:17544"/>
        <dbReference type="ChEBI" id="CHEBI:28938"/>
        <dbReference type="EC" id="3.5.1.5"/>
    </reaction>
</comment>
<dbReference type="RefSeq" id="WP_075002465.1">
    <property type="nucleotide sequence ID" value="NZ_FOGO01000013.1"/>
</dbReference>
<keyword evidence="3" id="KW-0378">Hydrolase</keyword>